<dbReference type="PROSITE" id="PS51012">
    <property type="entry name" value="ABC_TM2"/>
    <property type="match status" value="1"/>
</dbReference>
<comment type="similarity">
    <text evidence="2 11">Belongs to the ABC-2 integral membrane protein family.</text>
</comment>
<dbReference type="Proteomes" id="UP000314011">
    <property type="component" value="Unassembled WGS sequence"/>
</dbReference>
<dbReference type="GO" id="GO:0015774">
    <property type="term" value="P:polysaccharide transport"/>
    <property type="evidence" value="ECO:0007669"/>
    <property type="project" value="UniProtKB-KW"/>
</dbReference>
<evidence type="ECO:0000256" key="5">
    <source>
        <dbReference type="ARBA" id="ARBA00022597"/>
    </source>
</evidence>
<dbReference type="GO" id="GO:0043190">
    <property type="term" value="C:ATP-binding cassette (ABC) transporter complex"/>
    <property type="evidence" value="ECO:0007669"/>
    <property type="project" value="InterPro"/>
</dbReference>
<protein>
    <recommendedName>
        <fullName evidence="11">Transport permease protein</fullName>
    </recommendedName>
</protein>
<evidence type="ECO:0000256" key="9">
    <source>
        <dbReference type="ARBA" id="ARBA00023047"/>
    </source>
</evidence>
<keyword evidence="6 11" id="KW-0812">Transmembrane</keyword>
<evidence type="ECO:0000256" key="2">
    <source>
        <dbReference type="ARBA" id="ARBA00007783"/>
    </source>
</evidence>
<comment type="caution">
    <text evidence="14">The sequence shown here is derived from an EMBL/GenBank/DDBJ whole genome shotgun (WGS) entry which is preliminary data.</text>
</comment>
<dbReference type="PANTHER" id="PTHR30413">
    <property type="entry name" value="INNER MEMBRANE TRANSPORT PERMEASE"/>
    <property type="match status" value="1"/>
</dbReference>
<feature type="transmembrane region" description="Helical" evidence="11">
    <location>
        <begin position="114"/>
        <end position="132"/>
    </location>
</feature>
<reference evidence="14 15" key="1">
    <citation type="submission" date="2019-06" db="EMBL/GenBank/DDBJ databases">
        <title>Genome of new Rhodobacteraceae sp. SM1903.</title>
        <authorList>
            <person name="Ren X."/>
        </authorList>
    </citation>
    <scope>NUCLEOTIDE SEQUENCE [LARGE SCALE GENOMIC DNA]</scope>
    <source>
        <strain evidence="14 15">SM1903</strain>
    </source>
</reference>
<comment type="subcellular location">
    <subcellularLocation>
        <location evidence="11">Cell inner membrane</location>
        <topology evidence="11">Multi-pass membrane protein</topology>
    </subcellularLocation>
    <subcellularLocation>
        <location evidence="1">Cell membrane</location>
        <topology evidence="1">Multi-pass membrane protein</topology>
    </subcellularLocation>
</comment>
<evidence type="ECO:0000313" key="14">
    <source>
        <dbReference type="EMBL" id="TNY30548.1"/>
    </source>
</evidence>
<organism evidence="14 15">
    <name type="scientific">Pelagovum pacificum</name>
    <dbReference type="NCBI Taxonomy" id="2588711"/>
    <lineage>
        <taxon>Bacteria</taxon>
        <taxon>Pseudomonadati</taxon>
        <taxon>Pseudomonadota</taxon>
        <taxon>Alphaproteobacteria</taxon>
        <taxon>Rhodobacterales</taxon>
        <taxon>Paracoccaceae</taxon>
        <taxon>Pelagovum</taxon>
    </lineage>
</organism>
<keyword evidence="7" id="KW-0972">Capsule biogenesis/degradation</keyword>
<dbReference type="InterPro" id="IPR000412">
    <property type="entry name" value="ABC_2_transport"/>
</dbReference>
<evidence type="ECO:0000256" key="6">
    <source>
        <dbReference type="ARBA" id="ARBA00022692"/>
    </source>
</evidence>
<feature type="transmembrane region" description="Helical" evidence="11">
    <location>
        <begin position="77"/>
        <end position="94"/>
    </location>
</feature>
<feature type="transmembrane region" description="Helical" evidence="11">
    <location>
        <begin position="245"/>
        <end position="268"/>
    </location>
</feature>
<keyword evidence="4 11" id="KW-1003">Cell membrane</keyword>
<evidence type="ECO:0000256" key="10">
    <source>
        <dbReference type="ARBA" id="ARBA00023136"/>
    </source>
</evidence>
<dbReference type="GO" id="GO:0015920">
    <property type="term" value="P:lipopolysaccharide transport"/>
    <property type="evidence" value="ECO:0007669"/>
    <property type="project" value="TreeGrafter"/>
</dbReference>
<name>A0A5C5G9A5_9RHOB</name>
<dbReference type="OrthoDB" id="8479094at2"/>
<keyword evidence="3 11" id="KW-0813">Transport</keyword>
<feature type="transmembrane region" description="Helical" evidence="11">
    <location>
        <begin position="202"/>
        <end position="225"/>
    </location>
</feature>
<feature type="transmembrane region" description="Helical" evidence="11">
    <location>
        <begin position="51"/>
        <end position="70"/>
    </location>
</feature>
<evidence type="ECO:0000256" key="3">
    <source>
        <dbReference type="ARBA" id="ARBA00022448"/>
    </source>
</evidence>
<keyword evidence="9" id="KW-0625">Polysaccharide transport</keyword>
<dbReference type="RefSeq" id="WP_140197601.1">
    <property type="nucleotide sequence ID" value="NZ_CP065916.1"/>
</dbReference>
<evidence type="ECO:0000256" key="11">
    <source>
        <dbReference type="RuleBase" id="RU361157"/>
    </source>
</evidence>
<feature type="region of interest" description="Disordered" evidence="12">
    <location>
        <begin position="1"/>
        <end position="21"/>
    </location>
</feature>
<keyword evidence="15" id="KW-1185">Reference proteome</keyword>
<gene>
    <name evidence="14" type="ORF">FHY64_19685</name>
</gene>
<evidence type="ECO:0000256" key="1">
    <source>
        <dbReference type="ARBA" id="ARBA00004651"/>
    </source>
</evidence>
<dbReference type="PRINTS" id="PR00164">
    <property type="entry name" value="ABC2TRNSPORT"/>
</dbReference>
<keyword evidence="5" id="KW-0762">Sugar transport</keyword>
<keyword evidence="10 11" id="KW-0472">Membrane</keyword>
<accession>A0A5C5G9A5</accession>
<dbReference type="Pfam" id="PF01061">
    <property type="entry name" value="ABC2_membrane"/>
    <property type="match status" value="1"/>
</dbReference>
<evidence type="ECO:0000313" key="15">
    <source>
        <dbReference type="Proteomes" id="UP000314011"/>
    </source>
</evidence>
<evidence type="ECO:0000259" key="13">
    <source>
        <dbReference type="PROSITE" id="PS51012"/>
    </source>
</evidence>
<dbReference type="EMBL" id="VFFF01000005">
    <property type="protein sequence ID" value="TNY30548.1"/>
    <property type="molecule type" value="Genomic_DNA"/>
</dbReference>
<evidence type="ECO:0000256" key="8">
    <source>
        <dbReference type="ARBA" id="ARBA00022989"/>
    </source>
</evidence>
<keyword evidence="8 11" id="KW-1133">Transmembrane helix</keyword>
<dbReference type="InterPro" id="IPR013525">
    <property type="entry name" value="ABC2_TM"/>
</dbReference>
<proteinExistence type="inferred from homology"/>
<feature type="domain" description="ABC transmembrane type-2" evidence="13">
    <location>
        <begin position="50"/>
        <end position="271"/>
    </location>
</feature>
<sequence>MSDTTPIPLRPAQEPAHSATHRSAWLPATPRTIVALMLREMSTSYGRSPGGYLWAILEPLGMIIILALGFSLLMRSPSLGTSFILFYATGFLPYEYFQVTTRVSSNAMRYSTALLTYPAVTWFDAVIARWLLKSITSMLVGYLLFTGILVLTDARATISPVPILKAYGMAGMLGLGMGLINGVIIGFFPIWDTIWSIITRPLFLASGVILMYEDMPAAVQNFLWWNPLMHVTGEMRRGFFGMYDAAYVSEVYVMTIIAILCFFGFLLLRRYHLEILNRL</sequence>
<feature type="transmembrane region" description="Helical" evidence="11">
    <location>
        <begin position="139"/>
        <end position="158"/>
    </location>
</feature>
<evidence type="ECO:0000256" key="7">
    <source>
        <dbReference type="ARBA" id="ARBA00022903"/>
    </source>
</evidence>
<dbReference type="AlphaFoldDB" id="A0A5C5G9A5"/>
<dbReference type="GO" id="GO:0140359">
    <property type="term" value="F:ABC-type transporter activity"/>
    <property type="evidence" value="ECO:0007669"/>
    <property type="project" value="InterPro"/>
</dbReference>
<evidence type="ECO:0000256" key="4">
    <source>
        <dbReference type="ARBA" id="ARBA00022475"/>
    </source>
</evidence>
<evidence type="ECO:0000256" key="12">
    <source>
        <dbReference type="SAM" id="MobiDB-lite"/>
    </source>
</evidence>
<dbReference type="PANTHER" id="PTHR30413:SF10">
    <property type="entry name" value="CAPSULE POLYSACCHARIDE EXPORT INNER-MEMBRANE PROTEIN CTRC"/>
    <property type="match status" value="1"/>
</dbReference>
<feature type="transmembrane region" description="Helical" evidence="11">
    <location>
        <begin position="170"/>
        <end position="190"/>
    </location>
</feature>
<dbReference type="InterPro" id="IPR047817">
    <property type="entry name" value="ABC2_TM_bact-type"/>
</dbReference>